<dbReference type="CDD" id="cd00093">
    <property type="entry name" value="HTH_XRE"/>
    <property type="match status" value="1"/>
</dbReference>
<proteinExistence type="predicted"/>
<dbReference type="PROSITE" id="PS50943">
    <property type="entry name" value="HTH_CROC1"/>
    <property type="match status" value="1"/>
</dbReference>
<protein>
    <submittedName>
        <fullName evidence="3">Putative helix-turn-helix domain-containing protein</fullName>
    </submittedName>
</protein>
<accession>A0A1Y2K8F9</accession>
<dbReference type="STRING" id="1434232.MAIT1_00063"/>
<dbReference type="Proteomes" id="UP000194003">
    <property type="component" value="Unassembled WGS sequence"/>
</dbReference>
<feature type="domain" description="HTH cro/C1-type" evidence="2">
    <location>
        <begin position="22"/>
        <end position="63"/>
    </location>
</feature>
<evidence type="ECO:0000313" key="4">
    <source>
        <dbReference type="Proteomes" id="UP000194003"/>
    </source>
</evidence>
<sequence length="109" mass="12420">MDNISTYGLCVHTFMGSIGEKIRPMREALGLGRAEFAERIGVNRDAVRDIEVGRRRPTEELMEGIGREWPQFAYWLMTGKVDPEHGHISPEIELERQNSPEPRTGTDSH</sequence>
<dbReference type="GO" id="GO:0003677">
    <property type="term" value="F:DNA binding"/>
    <property type="evidence" value="ECO:0007669"/>
    <property type="project" value="InterPro"/>
</dbReference>
<dbReference type="Gene3D" id="1.10.260.40">
    <property type="entry name" value="lambda repressor-like DNA-binding domains"/>
    <property type="match status" value="1"/>
</dbReference>
<evidence type="ECO:0000259" key="2">
    <source>
        <dbReference type="PROSITE" id="PS50943"/>
    </source>
</evidence>
<organism evidence="3 4">
    <name type="scientific">Magnetofaba australis IT-1</name>
    <dbReference type="NCBI Taxonomy" id="1434232"/>
    <lineage>
        <taxon>Bacteria</taxon>
        <taxon>Pseudomonadati</taxon>
        <taxon>Pseudomonadota</taxon>
        <taxon>Magnetococcia</taxon>
        <taxon>Magnetococcales</taxon>
        <taxon>Magnetococcaceae</taxon>
        <taxon>Magnetofaba</taxon>
    </lineage>
</organism>
<feature type="region of interest" description="Disordered" evidence="1">
    <location>
        <begin position="85"/>
        <end position="109"/>
    </location>
</feature>
<dbReference type="AlphaFoldDB" id="A0A1Y2K8F9"/>
<dbReference type="SUPFAM" id="SSF47413">
    <property type="entry name" value="lambda repressor-like DNA-binding domains"/>
    <property type="match status" value="1"/>
</dbReference>
<comment type="caution">
    <text evidence="3">The sequence shown here is derived from an EMBL/GenBank/DDBJ whole genome shotgun (WGS) entry which is preliminary data.</text>
</comment>
<gene>
    <name evidence="3" type="ORF">MAIT1_00063</name>
</gene>
<dbReference type="Pfam" id="PF13560">
    <property type="entry name" value="HTH_31"/>
    <property type="match status" value="1"/>
</dbReference>
<dbReference type="SMART" id="SM00530">
    <property type="entry name" value="HTH_XRE"/>
    <property type="match status" value="1"/>
</dbReference>
<reference evidence="3 4" key="1">
    <citation type="journal article" date="2016" name="BMC Genomics">
        <title>Combined genomic and structural analyses of a cultured magnetotactic bacterium reveals its niche adaptation to a dynamic environment.</title>
        <authorList>
            <person name="Araujo A.C."/>
            <person name="Morillo V."/>
            <person name="Cypriano J."/>
            <person name="Teixeira L.C."/>
            <person name="Leao P."/>
            <person name="Lyra S."/>
            <person name="Almeida L.G."/>
            <person name="Bazylinski D.A."/>
            <person name="Vasconcellos A.T."/>
            <person name="Abreu F."/>
            <person name="Lins U."/>
        </authorList>
    </citation>
    <scope>NUCLEOTIDE SEQUENCE [LARGE SCALE GENOMIC DNA]</scope>
    <source>
        <strain evidence="3 4">IT-1</strain>
    </source>
</reference>
<keyword evidence="4" id="KW-1185">Reference proteome</keyword>
<evidence type="ECO:0000256" key="1">
    <source>
        <dbReference type="SAM" id="MobiDB-lite"/>
    </source>
</evidence>
<dbReference type="EMBL" id="LVJN01000015">
    <property type="protein sequence ID" value="OSM07028.1"/>
    <property type="molecule type" value="Genomic_DNA"/>
</dbReference>
<dbReference type="OrthoDB" id="7871866at2"/>
<evidence type="ECO:0000313" key="3">
    <source>
        <dbReference type="EMBL" id="OSM07028.1"/>
    </source>
</evidence>
<dbReference type="InterPro" id="IPR010982">
    <property type="entry name" value="Lambda_DNA-bd_dom_sf"/>
</dbReference>
<name>A0A1Y2K8F9_9PROT</name>
<dbReference type="InterPro" id="IPR001387">
    <property type="entry name" value="Cro/C1-type_HTH"/>
</dbReference>